<protein>
    <submittedName>
        <fullName evidence="1">DUF1491 family protein</fullName>
    </submittedName>
</protein>
<dbReference type="OrthoDB" id="9809136at2"/>
<gene>
    <name evidence="1" type="ORF">EOD43_01475</name>
</gene>
<dbReference type="Proteomes" id="UP000282971">
    <property type="component" value="Unassembled WGS sequence"/>
</dbReference>
<dbReference type="EMBL" id="SACN01000001">
    <property type="protein sequence ID" value="RVT92623.1"/>
    <property type="molecule type" value="Genomic_DNA"/>
</dbReference>
<keyword evidence="2" id="KW-1185">Reference proteome</keyword>
<evidence type="ECO:0000313" key="2">
    <source>
        <dbReference type="Proteomes" id="UP000282971"/>
    </source>
</evidence>
<proteinExistence type="predicted"/>
<dbReference type="RefSeq" id="WP_127740410.1">
    <property type="nucleotide sequence ID" value="NZ_SACN01000001.1"/>
</dbReference>
<sequence>MTETRPASALLVSALIRKIQDEGGSAMVLARGDEVAGSIIVALADRGQSQGLVERVWRFEGGFGLDSVGPADPIEQTDYIARRRRTDPDLWVIEADHRDARAIVEALLA</sequence>
<reference evidence="1 2" key="1">
    <citation type="submission" date="2019-01" db="EMBL/GenBank/DDBJ databases">
        <authorList>
            <person name="Chen W.-M."/>
        </authorList>
    </citation>
    <scope>NUCLEOTIDE SEQUENCE [LARGE SCALE GENOMIC DNA]</scope>
    <source>
        <strain evidence="1 2">CCP-7</strain>
    </source>
</reference>
<dbReference type="InterPro" id="IPR009964">
    <property type="entry name" value="DUF1491"/>
</dbReference>
<name>A0A437M4Y0_9SPHN</name>
<dbReference type="AlphaFoldDB" id="A0A437M4Y0"/>
<accession>A0A437M4Y0</accession>
<comment type="caution">
    <text evidence="1">The sequence shown here is derived from an EMBL/GenBank/DDBJ whole genome shotgun (WGS) entry which is preliminary data.</text>
</comment>
<dbReference type="Pfam" id="PF07372">
    <property type="entry name" value="DUF1491"/>
    <property type="match status" value="1"/>
</dbReference>
<dbReference type="Gene3D" id="3.40.1530.20">
    <property type="entry name" value="Protein of unknown function (DUF1491)"/>
    <property type="match status" value="1"/>
</dbReference>
<organism evidence="1 2">
    <name type="scientific">Sphingomonas crocodyli</name>
    <dbReference type="NCBI Taxonomy" id="1979270"/>
    <lineage>
        <taxon>Bacteria</taxon>
        <taxon>Pseudomonadati</taxon>
        <taxon>Pseudomonadota</taxon>
        <taxon>Alphaproteobacteria</taxon>
        <taxon>Sphingomonadales</taxon>
        <taxon>Sphingomonadaceae</taxon>
        <taxon>Sphingomonas</taxon>
    </lineage>
</organism>
<evidence type="ECO:0000313" key="1">
    <source>
        <dbReference type="EMBL" id="RVT92623.1"/>
    </source>
</evidence>